<organism evidence="15 16">
    <name type="scientific">Wansuia hejianensis</name>
    <dbReference type="NCBI Taxonomy" id="2763667"/>
    <lineage>
        <taxon>Bacteria</taxon>
        <taxon>Bacillati</taxon>
        <taxon>Bacillota</taxon>
        <taxon>Clostridia</taxon>
        <taxon>Lachnospirales</taxon>
        <taxon>Lachnospiraceae</taxon>
        <taxon>Wansuia</taxon>
    </lineage>
</organism>
<dbReference type="InterPro" id="IPR003661">
    <property type="entry name" value="HisK_dim/P_dom"/>
</dbReference>
<feature type="modified residue" description="4-aspartylphosphate" evidence="10">
    <location>
        <position position="857"/>
    </location>
</feature>
<keyword evidence="11" id="KW-0812">Transmembrane</keyword>
<evidence type="ECO:0000256" key="1">
    <source>
        <dbReference type="ARBA" id="ARBA00000085"/>
    </source>
</evidence>
<dbReference type="InterPro" id="IPR011006">
    <property type="entry name" value="CheY-like_superfamily"/>
</dbReference>
<dbReference type="FunFam" id="3.30.565.10:FF:000010">
    <property type="entry name" value="Sensor histidine kinase RcsC"/>
    <property type="match status" value="1"/>
</dbReference>
<sequence length="936" mass="103088">MRNESSRMEKILMIALLAAAMVFAAAKPCMAAEGPKVIRVGFPEAKGYSMTSEDGEHYGLVVDALEEIAKYTGWKYEYVSVGSEDMLSRFQAGEFELMGGQYYMEDLEEYYAYPDYNCGYSKLVLMARRDNSEIKSYDLNSFNGKTIGVFERAKENIRRLQIYLDLNNLDCTLQYYTYDQLMETGDLNQFLKDGEVDLLLGNSSDSGDELYTAASFDSQPHYIVTTPGNQAILDGLNMALEKIYEADPNFAKKLYEKNFPSASNTNVLLSDEEQEYIRQKATATVAIPRDWHPLFCLNNSDGHDGVVPELLGKITGYSGLAFSYVYCDNYADALTKTQQGEADILGFYLGSDEDAVEQSLALTAPYAQLSSILVRNKESSYPSEGLSGAVLKGQEMPESIMADEVKSYDDMEQAVSAVNSGKVDFFYGISARLENVIQKNNFTNLVQVNLVNDSQDICFAVNSPAQPELFSILNKAINSLTSDEKAAITGRNMVSIGESRMSIISIVYANPGLAVAVVATGLILVLIVVIIVSRSRLHAAAMRVELQKAEADNRAKSEFLSRMSHEIRTPMNAIVGLTDLTEMTDGLPDKAKENLLKIKASSQYLLGLINDILDMSRIENGRMTVAKEPFSMHSLLDGIESMVTQDAADRGLQFLLKKEFEDDVLVGDGIRLRQVILNLLSNSLKFTPSGGTVLLSITEDRSTPDDAVFTFRVSDTGIGIAEEEQQRVFKSFEQLGSNYSKSQGTGLGLAISKSIVHLMGGELKLSSRSGEGSEFYFTVTFPKGQLDEGEGKELKEEENLLHGVNILVVEDNELNAEIAIELLNLQGASVMRAENGREAVELFRQSRPGSIHVILMDIQMPVMNGLDAAAAIRELPRDDAATVPIIAMTANAFKQDREAAVKAGMTGFIPKPIDVNVLYEELLHGLKEMDGEGVRC</sequence>
<comment type="function">
    <text evidence="8">May play the central regulatory role in sporulation. It may be an element of the effector pathway responsible for the activation of sporulation genes in response to nutritional stress. Spo0A may act in concert with spo0H (a sigma factor) to control the expression of some genes that are critical to the sporulation process.</text>
</comment>
<evidence type="ECO:0000256" key="9">
    <source>
        <dbReference type="ARBA" id="ARBA00074306"/>
    </source>
</evidence>
<dbReference type="Pfam" id="PF00497">
    <property type="entry name" value="SBP_bac_3"/>
    <property type="match status" value="1"/>
</dbReference>
<dbReference type="Gene3D" id="1.10.287.130">
    <property type="match status" value="1"/>
</dbReference>
<evidence type="ECO:0000256" key="8">
    <source>
        <dbReference type="ARBA" id="ARBA00024867"/>
    </source>
</evidence>
<dbReference type="SMART" id="SM00062">
    <property type="entry name" value="PBPb"/>
    <property type="match status" value="2"/>
</dbReference>
<dbReference type="SMART" id="SM00448">
    <property type="entry name" value="REC"/>
    <property type="match status" value="1"/>
</dbReference>
<dbReference type="SUPFAM" id="SSF53850">
    <property type="entry name" value="Periplasmic binding protein-like II"/>
    <property type="match status" value="2"/>
</dbReference>
<evidence type="ECO:0000259" key="13">
    <source>
        <dbReference type="PROSITE" id="PS50109"/>
    </source>
</evidence>
<keyword evidence="11" id="KW-0472">Membrane</keyword>
<dbReference type="InterPro" id="IPR001638">
    <property type="entry name" value="Solute-binding_3/MltF_N"/>
</dbReference>
<dbReference type="CDD" id="cd00082">
    <property type="entry name" value="HisKA"/>
    <property type="match status" value="1"/>
</dbReference>
<keyword evidence="11" id="KW-1133">Transmembrane helix</keyword>
<evidence type="ECO:0000256" key="5">
    <source>
        <dbReference type="ARBA" id="ARBA00022553"/>
    </source>
</evidence>
<dbReference type="KEGG" id="whj:H9Q79_12530"/>
<gene>
    <name evidence="15" type="ORF">H9Q79_12530</name>
</gene>
<dbReference type="CDD" id="cd17546">
    <property type="entry name" value="REC_hyHK_CKI1_RcsC-like"/>
    <property type="match status" value="1"/>
</dbReference>
<dbReference type="SUPFAM" id="SSF47384">
    <property type="entry name" value="Homodimeric domain of signal transducing histidine kinase"/>
    <property type="match status" value="1"/>
</dbReference>
<keyword evidence="7" id="KW-0902">Two-component regulatory system</keyword>
<dbReference type="RefSeq" id="WP_118643495.1">
    <property type="nucleotide sequence ID" value="NZ_CP060635.1"/>
</dbReference>
<dbReference type="PANTHER" id="PTHR45339:SF1">
    <property type="entry name" value="HYBRID SIGNAL TRANSDUCTION HISTIDINE KINASE J"/>
    <property type="match status" value="1"/>
</dbReference>
<dbReference type="CDD" id="cd16922">
    <property type="entry name" value="HATPase_EvgS-ArcB-TorS-like"/>
    <property type="match status" value="1"/>
</dbReference>
<keyword evidence="12" id="KW-0732">Signal</keyword>
<dbReference type="InterPro" id="IPR005467">
    <property type="entry name" value="His_kinase_dom"/>
</dbReference>
<dbReference type="Pfam" id="PF00512">
    <property type="entry name" value="HisKA"/>
    <property type="match status" value="1"/>
</dbReference>
<comment type="catalytic activity">
    <reaction evidence="1">
        <text>ATP + protein L-histidine = ADP + protein N-phospho-L-histidine.</text>
        <dbReference type="EC" id="2.7.13.3"/>
    </reaction>
</comment>
<dbReference type="Pfam" id="PF02518">
    <property type="entry name" value="HATPase_c"/>
    <property type="match status" value="1"/>
</dbReference>
<evidence type="ECO:0000256" key="3">
    <source>
        <dbReference type="ARBA" id="ARBA00012438"/>
    </source>
</evidence>
<keyword evidence="6" id="KW-0418">Kinase</keyword>
<proteinExistence type="inferred from homology"/>
<dbReference type="SMART" id="SM00387">
    <property type="entry name" value="HATPase_c"/>
    <property type="match status" value="1"/>
</dbReference>
<evidence type="ECO:0000256" key="2">
    <source>
        <dbReference type="ARBA" id="ARBA00006402"/>
    </source>
</evidence>
<dbReference type="PRINTS" id="PR00344">
    <property type="entry name" value="BCTRLSENSOR"/>
</dbReference>
<evidence type="ECO:0000313" key="15">
    <source>
        <dbReference type="EMBL" id="QNM07739.1"/>
    </source>
</evidence>
<dbReference type="EMBL" id="CP060635">
    <property type="protein sequence ID" value="QNM07739.1"/>
    <property type="molecule type" value="Genomic_DNA"/>
</dbReference>
<feature type="signal peptide" evidence="12">
    <location>
        <begin position="1"/>
        <end position="31"/>
    </location>
</feature>
<dbReference type="SUPFAM" id="SSF55874">
    <property type="entry name" value="ATPase domain of HSP90 chaperone/DNA topoisomerase II/histidine kinase"/>
    <property type="match status" value="1"/>
</dbReference>
<keyword evidence="16" id="KW-1185">Reference proteome</keyword>
<keyword evidence="6" id="KW-0808">Transferase</keyword>
<feature type="chain" id="PRO_5028815233" description="Circadian input-output histidine kinase CikA" evidence="12">
    <location>
        <begin position="32"/>
        <end position="936"/>
    </location>
</feature>
<dbReference type="GO" id="GO:0000155">
    <property type="term" value="F:phosphorelay sensor kinase activity"/>
    <property type="evidence" value="ECO:0007669"/>
    <property type="project" value="InterPro"/>
</dbReference>
<dbReference type="Gene3D" id="3.30.565.10">
    <property type="entry name" value="Histidine kinase-like ATPase, C-terminal domain"/>
    <property type="match status" value="1"/>
</dbReference>
<protein>
    <recommendedName>
        <fullName evidence="9">Circadian input-output histidine kinase CikA</fullName>
        <ecNumber evidence="3">2.7.13.3</ecNumber>
    </recommendedName>
    <alternativeName>
        <fullName evidence="4">Stage 0 sporulation protein A homolog</fullName>
    </alternativeName>
</protein>
<evidence type="ECO:0000256" key="7">
    <source>
        <dbReference type="ARBA" id="ARBA00023012"/>
    </source>
</evidence>
<dbReference type="PANTHER" id="PTHR45339">
    <property type="entry name" value="HYBRID SIGNAL TRANSDUCTION HISTIDINE KINASE J"/>
    <property type="match status" value="1"/>
</dbReference>
<dbReference type="InterPro" id="IPR003594">
    <property type="entry name" value="HATPase_dom"/>
</dbReference>
<dbReference type="InterPro" id="IPR036097">
    <property type="entry name" value="HisK_dim/P_sf"/>
</dbReference>
<keyword evidence="5 10" id="KW-0597">Phosphoprotein</keyword>
<accession>A0A7G9GAA7</accession>
<dbReference type="InterPro" id="IPR001789">
    <property type="entry name" value="Sig_transdc_resp-reg_receiver"/>
</dbReference>
<evidence type="ECO:0000256" key="11">
    <source>
        <dbReference type="SAM" id="Phobius"/>
    </source>
</evidence>
<feature type="transmembrane region" description="Helical" evidence="11">
    <location>
        <begin position="512"/>
        <end position="533"/>
    </location>
</feature>
<dbReference type="AlphaFoldDB" id="A0A7G9GAA7"/>
<dbReference type="Gene3D" id="3.40.50.2300">
    <property type="match status" value="1"/>
</dbReference>
<comment type="similarity">
    <text evidence="2">In the N-terminal section; belongs to the phytochrome family.</text>
</comment>
<dbReference type="InterPro" id="IPR004358">
    <property type="entry name" value="Sig_transdc_His_kin-like_C"/>
</dbReference>
<evidence type="ECO:0000256" key="12">
    <source>
        <dbReference type="SAM" id="SignalP"/>
    </source>
</evidence>
<dbReference type="InterPro" id="IPR036890">
    <property type="entry name" value="HATPase_C_sf"/>
</dbReference>
<dbReference type="SUPFAM" id="SSF52172">
    <property type="entry name" value="CheY-like"/>
    <property type="match status" value="1"/>
</dbReference>
<reference evidence="15 16" key="1">
    <citation type="submission" date="2020-08" db="EMBL/GenBank/DDBJ databases">
        <authorList>
            <person name="Liu C."/>
            <person name="Sun Q."/>
        </authorList>
    </citation>
    <scope>NUCLEOTIDE SEQUENCE [LARGE SCALE GENOMIC DNA]</scope>
    <source>
        <strain evidence="15 16">NSJ-29</strain>
    </source>
</reference>
<dbReference type="Proteomes" id="UP000515860">
    <property type="component" value="Chromosome"/>
</dbReference>
<dbReference type="Pfam" id="PF00072">
    <property type="entry name" value="Response_reg"/>
    <property type="match status" value="1"/>
</dbReference>
<evidence type="ECO:0000259" key="14">
    <source>
        <dbReference type="PROSITE" id="PS50110"/>
    </source>
</evidence>
<dbReference type="EC" id="2.7.13.3" evidence="3"/>
<dbReference type="CDD" id="cd01007">
    <property type="entry name" value="PBP2_BvgS_HisK_like"/>
    <property type="match status" value="1"/>
</dbReference>
<evidence type="ECO:0000256" key="4">
    <source>
        <dbReference type="ARBA" id="ARBA00018672"/>
    </source>
</evidence>
<dbReference type="SMART" id="SM00388">
    <property type="entry name" value="HisKA"/>
    <property type="match status" value="1"/>
</dbReference>
<dbReference type="PROSITE" id="PS50109">
    <property type="entry name" value="HIS_KIN"/>
    <property type="match status" value="1"/>
</dbReference>
<dbReference type="Gene3D" id="3.40.190.10">
    <property type="entry name" value="Periplasmic binding protein-like II"/>
    <property type="match status" value="4"/>
</dbReference>
<dbReference type="PROSITE" id="PS50110">
    <property type="entry name" value="RESPONSE_REGULATORY"/>
    <property type="match status" value="1"/>
</dbReference>
<evidence type="ECO:0000256" key="10">
    <source>
        <dbReference type="PROSITE-ProRule" id="PRU00169"/>
    </source>
</evidence>
<evidence type="ECO:0000313" key="16">
    <source>
        <dbReference type="Proteomes" id="UP000515860"/>
    </source>
</evidence>
<feature type="domain" description="Response regulatory" evidence="14">
    <location>
        <begin position="805"/>
        <end position="926"/>
    </location>
</feature>
<name>A0A7G9GAA7_9FIRM</name>
<evidence type="ECO:0000256" key="6">
    <source>
        <dbReference type="ARBA" id="ARBA00022777"/>
    </source>
</evidence>
<feature type="domain" description="Histidine kinase" evidence="13">
    <location>
        <begin position="562"/>
        <end position="783"/>
    </location>
</feature>